<evidence type="ECO:0000313" key="2">
    <source>
        <dbReference type="Proteomes" id="UP000034045"/>
    </source>
</evidence>
<name>A0A0G0ANP8_9BACT</name>
<organism evidence="1 2">
    <name type="scientific">Candidatus Roizmanbacteria bacterium GW2011_GWA2_33_33</name>
    <dbReference type="NCBI Taxonomy" id="1618476"/>
    <lineage>
        <taxon>Bacteria</taxon>
        <taxon>Candidatus Roizmaniibacteriota</taxon>
    </lineage>
</organism>
<accession>A0A0G0ANP8</accession>
<proteinExistence type="predicted"/>
<sequence>MSDQPKFLDQRTRIISGLFDVARRSKTKGNTPFLKDFAFHALALAAELKTLSNNSIVNILRGISKLLLK</sequence>
<comment type="caution">
    <text evidence="1">The sequence shown here is derived from an EMBL/GenBank/DDBJ whole genome shotgun (WGS) entry which is preliminary data.</text>
</comment>
<evidence type="ECO:0000313" key="1">
    <source>
        <dbReference type="EMBL" id="KKP53051.1"/>
    </source>
</evidence>
<reference evidence="1 2" key="1">
    <citation type="journal article" date="2015" name="Nature">
        <title>rRNA introns, odd ribosomes, and small enigmatic genomes across a large radiation of phyla.</title>
        <authorList>
            <person name="Brown C.T."/>
            <person name="Hug L.A."/>
            <person name="Thomas B.C."/>
            <person name="Sharon I."/>
            <person name="Castelle C.J."/>
            <person name="Singh A."/>
            <person name="Wilkins M.J."/>
            <person name="Williams K.H."/>
            <person name="Banfield J.F."/>
        </authorList>
    </citation>
    <scope>NUCLEOTIDE SEQUENCE [LARGE SCALE GENOMIC DNA]</scope>
</reference>
<dbReference type="EMBL" id="LBPD01000001">
    <property type="protein sequence ID" value="KKP53051.1"/>
    <property type="molecule type" value="Genomic_DNA"/>
</dbReference>
<protein>
    <submittedName>
        <fullName evidence="1">Uncharacterized protein</fullName>
    </submittedName>
</protein>
<gene>
    <name evidence="1" type="ORF">UR42_C0001G0018</name>
</gene>
<dbReference type="Proteomes" id="UP000034045">
    <property type="component" value="Unassembled WGS sequence"/>
</dbReference>
<dbReference type="AlphaFoldDB" id="A0A0G0ANP8"/>